<feature type="compositionally biased region" description="Basic and acidic residues" evidence="4">
    <location>
        <begin position="524"/>
        <end position="546"/>
    </location>
</feature>
<dbReference type="Proteomes" id="UP001295794">
    <property type="component" value="Unassembled WGS sequence"/>
</dbReference>
<keyword evidence="3" id="KW-0378">Hydrolase</keyword>
<dbReference type="PANTHER" id="PTHR47966:SF51">
    <property type="entry name" value="BETA-SITE APP-CLEAVING ENZYME, ISOFORM A-RELATED"/>
    <property type="match status" value="1"/>
</dbReference>
<sequence length="546" mass="58096">MFAKLSTALVALLSLTSSSHALRLEIEGRRIPHDQVLQRRASLAGSSPLANSADLQYTTTVKVGGQDFAVLIDTGSSDLWVAGDLSSATQDTGKAATISYASGGATGPVKLGTVEFSGFTIPNQAFIMVTPDADHTAGQGLIGLGPSAGSVVFQTFSSADEGITVLDNIFIQNTTTPNYITFTLGRLNDPSEVFPGNLTVGEILPGHANITSQPKLAVTDVSIGNSANQHFQVLLDADGFLGPDGQAIPYKSVVKSTSNKQQATVVVDTGFSLPQVPATIASGIYSRFQGAELVNDTDVGQIWLVPCTHEVNITLKFGGVSFPVHPLDATVDPTIFGLKKKTTSAGVTACLGVFQPVSFNTGSDPSYDIIFGMAFLRNVYTLVNFGDFVDHATTKADPYIQFLSTTNTTDAHLDFVNSRLGGVDTTNGTVLLAPASQPTTSDSSGNSLVDSFNKHRTYYIIAASVLGGLVLLVLGAWIFQSRRTRSRGVYKQLNLPQQSGAAGVPPMYQYQQTQPYGSHPPEYNAERPYDPPTEHVPYHNPFEARH</sequence>
<dbReference type="InterPro" id="IPR033121">
    <property type="entry name" value="PEPTIDASE_A1"/>
</dbReference>
<keyword evidence="5" id="KW-0812">Transmembrane</keyword>
<keyword evidence="9" id="KW-1185">Reference proteome</keyword>
<feature type="signal peptide" evidence="6">
    <location>
        <begin position="1"/>
        <end position="21"/>
    </location>
</feature>
<comment type="caution">
    <text evidence="8">The sequence shown here is derived from an EMBL/GenBank/DDBJ whole genome shotgun (WGS) entry which is preliminary data.</text>
</comment>
<evidence type="ECO:0000256" key="1">
    <source>
        <dbReference type="ARBA" id="ARBA00007447"/>
    </source>
</evidence>
<dbReference type="InterPro" id="IPR021109">
    <property type="entry name" value="Peptidase_aspartic_dom_sf"/>
</dbReference>
<dbReference type="EMBL" id="CAVNYO010000478">
    <property type="protein sequence ID" value="CAK5283998.1"/>
    <property type="molecule type" value="Genomic_DNA"/>
</dbReference>
<organism evidence="8 9">
    <name type="scientific">Mycena citricolor</name>
    <dbReference type="NCBI Taxonomy" id="2018698"/>
    <lineage>
        <taxon>Eukaryota</taxon>
        <taxon>Fungi</taxon>
        <taxon>Dikarya</taxon>
        <taxon>Basidiomycota</taxon>
        <taxon>Agaricomycotina</taxon>
        <taxon>Agaricomycetes</taxon>
        <taxon>Agaricomycetidae</taxon>
        <taxon>Agaricales</taxon>
        <taxon>Marasmiineae</taxon>
        <taxon>Mycenaceae</taxon>
        <taxon>Mycena</taxon>
    </lineage>
</organism>
<keyword evidence="5" id="KW-1133">Transmembrane helix</keyword>
<evidence type="ECO:0000256" key="4">
    <source>
        <dbReference type="SAM" id="MobiDB-lite"/>
    </source>
</evidence>
<dbReference type="Pfam" id="PF00026">
    <property type="entry name" value="Asp"/>
    <property type="match status" value="1"/>
</dbReference>
<dbReference type="InterPro" id="IPR001461">
    <property type="entry name" value="Aspartic_peptidase_A1"/>
</dbReference>
<keyword evidence="6" id="KW-0732">Signal</keyword>
<evidence type="ECO:0000259" key="7">
    <source>
        <dbReference type="PROSITE" id="PS51767"/>
    </source>
</evidence>
<dbReference type="PROSITE" id="PS00141">
    <property type="entry name" value="ASP_PROTEASE"/>
    <property type="match status" value="1"/>
</dbReference>
<dbReference type="GO" id="GO:0006508">
    <property type="term" value="P:proteolysis"/>
    <property type="evidence" value="ECO:0007669"/>
    <property type="project" value="UniProtKB-KW"/>
</dbReference>
<dbReference type="InterPro" id="IPR034164">
    <property type="entry name" value="Pepsin-like_dom"/>
</dbReference>
<accession>A0AAD2I0A2</accession>
<dbReference type="SUPFAM" id="SSF50630">
    <property type="entry name" value="Acid proteases"/>
    <property type="match status" value="1"/>
</dbReference>
<dbReference type="Gene3D" id="2.40.70.10">
    <property type="entry name" value="Acid Proteases"/>
    <property type="match status" value="2"/>
</dbReference>
<feature type="domain" description="Peptidase A1" evidence="7">
    <location>
        <begin position="57"/>
        <end position="396"/>
    </location>
</feature>
<keyword evidence="2 3" id="KW-0064">Aspartyl protease</keyword>
<feature type="transmembrane region" description="Helical" evidence="5">
    <location>
        <begin position="458"/>
        <end position="479"/>
    </location>
</feature>
<dbReference type="PANTHER" id="PTHR47966">
    <property type="entry name" value="BETA-SITE APP-CLEAVING ENZYME, ISOFORM A-RELATED"/>
    <property type="match status" value="1"/>
</dbReference>
<evidence type="ECO:0000256" key="5">
    <source>
        <dbReference type="SAM" id="Phobius"/>
    </source>
</evidence>
<evidence type="ECO:0000256" key="3">
    <source>
        <dbReference type="RuleBase" id="RU000454"/>
    </source>
</evidence>
<feature type="region of interest" description="Disordered" evidence="4">
    <location>
        <begin position="513"/>
        <end position="546"/>
    </location>
</feature>
<reference evidence="8" key="1">
    <citation type="submission" date="2023-11" db="EMBL/GenBank/DDBJ databases">
        <authorList>
            <person name="De Vega J J."/>
            <person name="De Vega J J."/>
        </authorList>
    </citation>
    <scope>NUCLEOTIDE SEQUENCE</scope>
</reference>
<proteinExistence type="inferred from homology"/>
<name>A0AAD2I0A2_9AGAR</name>
<dbReference type="PRINTS" id="PR00792">
    <property type="entry name" value="PEPSIN"/>
</dbReference>
<keyword evidence="3" id="KW-0645">Protease</keyword>
<dbReference type="GO" id="GO:0004190">
    <property type="term" value="F:aspartic-type endopeptidase activity"/>
    <property type="evidence" value="ECO:0007669"/>
    <property type="project" value="UniProtKB-KW"/>
</dbReference>
<dbReference type="CDD" id="cd05471">
    <property type="entry name" value="pepsin_like"/>
    <property type="match status" value="1"/>
</dbReference>
<evidence type="ECO:0000313" key="8">
    <source>
        <dbReference type="EMBL" id="CAK5283998.1"/>
    </source>
</evidence>
<evidence type="ECO:0000256" key="2">
    <source>
        <dbReference type="ARBA" id="ARBA00022750"/>
    </source>
</evidence>
<dbReference type="InterPro" id="IPR001969">
    <property type="entry name" value="Aspartic_peptidase_AS"/>
</dbReference>
<comment type="similarity">
    <text evidence="1 3">Belongs to the peptidase A1 family.</text>
</comment>
<protein>
    <recommendedName>
        <fullName evidence="7">Peptidase A1 domain-containing protein</fullName>
    </recommendedName>
</protein>
<evidence type="ECO:0000313" key="9">
    <source>
        <dbReference type="Proteomes" id="UP001295794"/>
    </source>
</evidence>
<dbReference type="PROSITE" id="PS51767">
    <property type="entry name" value="PEPTIDASE_A1"/>
    <property type="match status" value="1"/>
</dbReference>
<gene>
    <name evidence="8" type="ORF">MYCIT1_LOCUS36947</name>
</gene>
<evidence type="ECO:0000256" key="6">
    <source>
        <dbReference type="SAM" id="SignalP"/>
    </source>
</evidence>
<feature type="chain" id="PRO_5042279964" description="Peptidase A1 domain-containing protein" evidence="6">
    <location>
        <begin position="22"/>
        <end position="546"/>
    </location>
</feature>
<dbReference type="AlphaFoldDB" id="A0AAD2I0A2"/>
<keyword evidence="5" id="KW-0472">Membrane</keyword>